<dbReference type="Proteomes" id="UP000076486">
    <property type="component" value="Unassembled WGS sequence"/>
</dbReference>
<protein>
    <submittedName>
        <fullName evidence="1">Uncharacterized protein</fullName>
    </submittedName>
</protein>
<gene>
    <name evidence="1" type="ORF">N473_01450</name>
</gene>
<comment type="caution">
    <text evidence="1">The sequence shown here is derived from an EMBL/GenBank/DDBJ whole genome shotgun (WGS) entry which is preliminary data.</text>
</comment>
<name>A0A162BPR6_9GAMM</name>
<reference evidence="1 2" key="1">
    <citation type="submission" date="2013-07" db="EMBL/GenBank/DDBJ databases">
        <title>Comparative Genomic and Metabolomic Analysis of Twelve Strains of Pseudoalteromonas luteoviolacea.</title>
        <authorList>
            <person name="Vynne N.G."/>
            <person name="Mansson M."/>
            <person name="Gram L."/>
        </authorList>
    </citation>
    <scope>NUCLEOTIDE SEQUENCE [LARGE SCALE GENOMIC DNA]</scope>
    <source>
        <strain evidence="1 2">CPMOR-1</strain>
    </source>
</reference>
<organism evidence="1 2">
    <name type="scientific">Pseudoalteromonas luteoviolacea CPMOR-1</name>
    <dbReference type="NCBI Taxonomy" id="1365248"/>
    <lineage>
        <taxon>Bacteria</taxon>
        <taxon>Pseudomonadati</taxon>
        <taxon>Pseudomonadota</taxon>
        <taxon>Gammaproteobacteria</taxon>
        <taxon>Alteromonadales</taxon>
        <taxon>Pseudoalteromonadaceae</taxon>
        <taxon>Pseudoalteromonas</taxon>
    </lineage>
</organism>
<evidence type="ECO:0000313" key="1">
    <source>
        <dbReference type="EMBL" id="KZN65267.1"/>
    </source>
</evidence>
<accession>A0A162BPR6</accession>
<dbReference type="PATRIC" id="fig|1365248.3.peg.1465"/>
<dbReference type="EMBL" id="AUYC01000018">
    <property type="protein sequence ID" value="KZN65267.1"/>
    <property type="molecule type" value="Genomic_DNA"/>
</dbReference>
<dbReference type="AlphaFoldDB" id="A0A162BPR6"/>
<dbReference type="RefSeq" id="WP_063367282.1">
    <property type="nucleotide sequence ID" value="NZ_AUYC01000018.1"/>
</dbReference>
<evidence type="ECO:0000313" key="2">
    <source>
        <dbReference type="Proteomes" id="UP000076486"/>
    </source>
</evidence>
<proteinExistence type="predicted"/>
<sequence length="108" mass="12040">MCNELYEKAEMTLSDVEAVVAIGSTGVDGAVTEVLKTNTQFNTDLQEYACDMEDLFHKLTLPETAGVYLFKGQTEMQSLDDWHHEGTFTKLNVSVLLETTTHNEVAHV</sequence>